<keyword evidence="4" id="KW-1185">Reference proteome</keyword>
<keyword evidence="1" id="KW-0378">Hydrolase</keyword>
<dbReference type="PANTHER" id="PTHR14950">
    <property type="entry name" value="DICER-RELATED"/>
    <property type="match status" value="1"/>
</dbReference>
<dbReference type="SUPFAM" id="SSF69065">
    <property type="entry name" value="RNase III domain-like"/>
    <property type="match status" value="1"/>
</dbReference>
<dbReference type="InterPro" id="IPR036389">
    <property type="entry name" value="RNase_III_sf"/>
</dbReference>
<gene>
    <name evidence="3" type="ORF">Ae201684_014310</name>
</gene>
<dbReference type="AlphaFoldDB" id="A0A6G0WK91"/>
<dbReference type="OrthoDB" id="67027at2759"/>
<comment type="caution">
    <text evidence="3">The sequence shown here is derived from an EMBL/GenBank/DDBJ whole genome shotgun (WGS) entry which is preliminary data.</text>
</comment>
<sequence>MDDTGLDEAGLHQANLEELAAKIQHEMTLKEEMAHPNNAPQLKKNVSVQDMHKIPLMTQQIMDPSSNPLWQLMKHSHFEQYASLPTGWHDQLEQLQDEWDWHFDDIIHLECALTHFSRFRSNTIPNFPSNRIANRSLEWLGDSILNTCVAIYLFQSYPLTQEGQLTQLRSALINNSILCQISTHLNLPPAILTGSRVAQSETDETDAASSMRQTIYASAVESLIGAVFVDKGMALAMEFVNTRVLPVAIELALNSRNWDPVSELQRRLTTQKRVVRYDRSKTELVHDVALYVDNKLIMRETGGNYKDIQRAIASHVLETLDRTHPELKYD</sequence>
<dbReference type="GO" id="GO:0006396">
    <property type="term" value="P:RNA processing"/>
    <property type="evidence" value="ECO:0007669"/>
    <property type="project" value="InterPro"/>
</dbReference>
<dbReference type="Gene3D" id="1.10.1520.10">
    <property type="entry name" value="Ribonuclease III domain"/>
    <property type="match status" value="1"/>
</dbReference>
<dbReference type="SMART" id="SM00535">
    <property type="entry name" value="RIBOc"/>
    <property type="match status" value="1"/>
</dbReference>
<reference evidence="3 4" key="1">
    <citation type="submission" date="2019-07" db="EMBL/GenBank/DDBJ databases">
        <title>Genomics analysis of Aphanomyces spp. identifies a new class of oomycete effector associated with host adaptation.</title>
        <authorList>
            <person name="Gaulin E."/>
        </authorList>
    </citation>
    <scope>NUCLEOTIDE SEQUENCE [LARGE SCALE GENOMIC DNA]</scope>
    <source>
        <strain evidence="3 4">ATCC 201684</strain>
    </source>
</reference>
<evidence type="ECO:0000256" key="1">
    <source>
        <dbReference type="ARBA" id="ARBA00022801"/>
    </source>
</evidence>
<accession>A0A6G0WK91</accession>
<feature type="domain" description="RNase III" evidence="2">
    <location>
        <begin position="92"/>
        <end position="232"/>
    </location>
</feature>
<dbReference type="InterPro" id="IPR000999">
    <property type="entry name" value="RNase_III_dom"/>
</dbReference>
<dbReference type="VEuPathDB" id="FungiDB:AeMF1_009160"/>
<dbReference type="PANTHER" id="PTHR14950:SF37">
    <property type="entry name" value="ENDORIBONUCLEASE DICER"/>
    <property type="match status" value="1"/>
</dbReference>
<name>A0A6G0WK91_9STRA</name>
<dbReference type="EMBL" id="VJMJ01000191">
    <property type="protein sequence ID" value="KAF0727685.1"/>
    <property type="molecule type" value="Genomic_DNA"/>
</dbReference>
<protein>
    <recommendedName>
        <fullName evidence="2">RNase III domain-containing protein</fullName>
    </recommendedName>
</protein>
<evidence type="ECO:0000313" key="3">
    <source>
        <dbReference type="EMBL" id="KAF0727685.1"/>
    </source>
</evidence>
<dbReference type="Pfam" id="PF00636">
    <property type="entry name" value="Ribonuclease_3"/>
    <property type="match status" value="1"/>
</dbReference>
<dbReference type="Proteomes" id="UP000481153">
    <property type="component" value="Unassembled WGS sequence"/>
</dbReference>
<evidence type="ECO:0000313" key="4">
    <source>
        <dbReference type="Proteomes" id="UP000481153"/>
    </source>
</evidence>
<dbReference type="GO" id="GO:0004525">
    <property type="term" value="F:ribonuclease III activity"/>
    <property type="evidence" value="ECO:0007669"/>
    <property type="project" value="InterPro"/>
</dbReference>
<dbReference type="PROSITE" id="PS50142">
    <property type="entry name" value="RNASE_3_2"/>
    <property type="match status" value="1"/>
</dbReference>
<organism evidence="3 4">
    <name type="scientific">Aphanomyces euteiches</name>
    <dbReference type="NCBI Taxonomy" id="100861"/>
    <lineage>
        <taxon>Eukaryota</taxon>
        <taxon>Sar</taxon>
        <taxon>Stramenopiles</taxon>
        <taxon>Oomycota</taxon>
        <taxon>Saprolegniomycetes</taxon>
        <taxon>Saprolegniales</taxon>
        <taxon>Verrucalvaceae</taxon>
        <taxon>Aphanomyces</taxon>
    </lineage>
</organism>
<dbReference type="CDD" id="cd00593">
    <property type="entry name" value="RIBOc"/>
    <property type="match status" value="1"/>
</dbReference>
<proteinExistence type="predicted"/>
<evidence type="ECO:0000259" key="2">
    <source>
        <dbReference type="PROSITE" id="PS50142"/>
    </source>
</evidence>